<dbReference type="OrthoDB" id="7838592at2"/>
<protein>
    <recommendedName>
        <fullName evidence="3">Three-Cys-motif partner protein TcmP</fullName>
    </recommendedName>
</protein>
<dbReference type="NCBIfam" id="TIGR04474">
    <property type="entry name" value="tcm_partner"/>
    <property type="match status" value="1"/>
</dbReference>
<evidence type="ECO:0000313" key="1">
    <source>
        <dbReference type="EMBL" id="AQQ72145.1"/>
    </source>
</evidence>
<dbReference type="STRING" id="1851148.SMSP2_02526"/>
<evidence type="ECO:0008006" key="3">
    <source>
        <dbReference type="Google" id="ProtNLM"/>
    </source>
</evidence>
<accession>A0A1Q2MHF9</accession>
<proteinExistence type="predicted"/>
<keyword evidence="2" id="KW-1185">Reference proteome</keyword>
<reference evidence="2" key="1">
    <citation type="submission" date="2017-02" db="EMBL/GenBank/DDBJ databases">
        <title>Comparative genomics and description of representatives of a novel lineage of planctomycetes thriving in anoxic sediments.</title>
        <authorList>
            <person name="Spring S."/>
            <person name="Bunk B."/>
            <person name="Sproer C."/>
        </authorList>
    </citation>
    <scope>NUCLEOTIDE SEQUENCE [LARGE SCALE GENOMIC DNA]</scope>
    <source>
        <strain evidence="2">SM-Chi-D1</strain>
    </source>
</reference>
<gene>
    <name evidence="1" type="ORF">SMSP2_02526</name>
</gene>
<dbReference type="KEGG" id="pbas:SMSP2_02526"/>
<sequence length="295" mass="34462">MVNNSWGGDWTEQKLEAFVKYVNAYLTILNHNKTKYNWETIYFDGFAGSGERGQKDETFRADLFFSATNEEENLYQSAAERILSLEQLFDWYYFIDLNKNAIEQLQSRLSGINNIEPKRLQFRSGDCNKFLLELADIMKTSNKYAALVLLDPFGMQINWKSIEKLKNTRTDLWILVPTGVIVNRLLDREGKLLHLEKLISFFGLTEQEIREEFYHTFRHSTLFEDEIEVTSKVDKPINKIINLYIRRLKEIFTYVTKSPLVLRNSKNVPLFHFAFASNNQTGLKIAKDIIGKDNG</sequence>
<dbReference type="InterPro" id="IPR031009">
    <property type="entry name" value="Tcm_partner"/>
</dbReference>
<name>A0A1Q2MHF9_9BACT</name>
<dbReference type="EMBL" id="CP019646">
    <property type="protein sequence ID" value="AQQ72145.1"/>
    <property type="molecule type" value="Genomic_DNA"/>
</dbReference>
<evidence type="ECO:0000313" key="2">
    <source>
        <dbReference type="Proteomes" id="UP000188181"/>
    </source>
</evidence>
<organism evidence="1 2">
    <name type="scientific">Limihaloglobus sulfuriphilus</name>
    <dbReference type="NCBI Taxonomy" id="1851148"/>
    <lineage>
        <taxon>Bacteria</taxon>
        <taxon>Pseudomonadati</taxon>
        <taxon>Planctomycetota</taxon>
        <taxon>Phycisphaerae</taxon>
        <taxon>Sedimentisphaerales</taxon>
        <taxon>Sedimentisphaeraceae</taxon>
        <taxon>Limihaloglobus</taxon>
    </lineage>
</organism>
<dbReference type="AlphaFoldDB" id="A0A1Q2MHF9"/>
<dbReference type="Proteomes" id="UP000188181">
    <property type="component" value="Chromosome"/>
</dbReference>
<dbReference type="RefSeq" id="WP_146684368.1">
    <property type="nucleotide sequence ID" value="NZ_CP019646.1"/>
</dbReference>